<organism evidence="3">
    <name type="scientific">Thermosporothrix sp. COM3</name>
    <dbReference type="NCBI Taxonomy" id="2490863"/>
    <lineage>
        <taxon>Bacteria</taxon>
        <taxon>Bacillati</taxon>
        <taxon>Chloroflexota</taxon>
        <taxon>Ktedonobacteria</taxon>
        <taxon>Ktedonobacterales</taxon>
        <taxon>Thermosporotrichaceae</taxon>
        <taxon>Thermosporothrix</taxon>
    </lineage>
</organism>
<proteinExistence type="predicted"/>
<dbReference type="EMBL" id="AP019376">
    <property type="protein sequence ID" value="BBH89506.1"/>
    <property type="molecule type" value="Genomic_DNA"/>
</dbReference>
<feature type="domain" description="General stress protein 17M-like" evidence="2">
    <location>
        <begin position="9"/>
        <end position="84"/>
    </location>
</feature>
<dbReference type="InterPro" id="IPR025889">
    <property type="entry name" value="GSP17M-like_dom"/>
</dbReference>
<sequence length="186" mass="18930">MAMTQNTVVVGVFHDKAQANQAIEELKQAGFNDDEIGFLARSRVVGKDAAKAANTAAGILEGGVIGGVLGAAASLLIPGIGPAVAGGILATTLGGATLGAAAGGLIGSFVKFGIPEKDAQFYQQELEAGHTVIVVKTPSAEGYRDALAIMRKHGAYDAETQAGIINATPPIRPYGTDNPQETKDTD</sequence>
<dbReference type="PANTHER" id="PTHR36109:SF2">
    <property type="entry name" value="MEMBRANE PROTEIN"/>
    <property type="match status" value="1"/>
</dbReference>
<protein>
    <recommendedName>
        <fullName evidence="2">General stress protein 17M-like domain-containing protein</fullName>
    </recommendedName>
</protein>
<dbReference type="InterPro" id="IPR052948">
    <property type="entry name" value="Low_temp-induced_all0457"/>
</dbReference>
<reference evidence="3" key="1">
    <citation type="submission" date="2018-12" db="EMBL/GenBank/DDBJ databases">
        <title>Novel natural products biosynthetic potential of the class Ktedonobacteria.</title>
        <authorList>
            <person name="Zheng Y."/>
            <person name="Saitou A."/>
            <person name="Wang C.M."/>
            <person name="Toyoda A."/>
            <person name="Minakuchi Y."/>
            <person name="Sekiguchi Y."/>
            <person name="Ueda K."/>
            <person name="Takano H."/>
            <person name="Sakai Y."/>
            <person name="Yokota A."/>
            <person name="Yabe S."/>
        </authorList>
    </citation>
    <scope>NUCLEOTIDE SEQUENCE</scope>
    <source>
        <strain evidence="3">COM3</strain>
    </source>
</reference>
<accession>A0A455SP75</accession>
<dbReference type="Pfam" id="PF11181">
    <property type="entry name" value="YflT"/>
    <property type="match status" value="1"/>
</dbReference>
<evidence type="ECO:0000256" key="1">
    <source>
        <dbReference type="SAM" id="MobiDB-lite"/>
    </source>
</evidence>
<feature type="region of interest" description="Disordered" evidence="1">
    <location>
        <begin position="167"/>
        <end position="186"/>
    </location>
</feature>
<dbReference type="PANTHER" id="PTHR36109">
    <property type="entry name" value="MEMBRANE PROTEIN-RELATED"/>
    <property type="match status" value="1"/>
</dbReference>
<evidence type="ECO:0000313" key="3">
    <source>
        <dbReference type="EMBL" id="BBH89506.1"/>
    </source>
</evidence>
<gene>
    <name evidence="3" type="ORF">KTC_42570</name>
</gene>
<name>A0A455SP75_9CHLR</name>
<evidence type="ECO:0000259" key="2">
    <source>
        <dbReference type="Pfam" id="PF11181"/>
    </source>
</evidence>
<dbReference type="AlphaFoldDB" id="A0A455SP75"/>